<feature type="transmembrane region" description="Helical" evidence="1">
    <location>
        <begin position="7"/>
        <end position="28"/>
    </location>
</feature>
<keyword evidence="1" id="KW-1133">Transmembrane helix</keyword>
<feature type="transmembrane region" description="Helical" evidence="1">
    <location>
        <begin position="335"/>
        <end position="355"/>
    </location>
</feature>
<evidence type="ECO:0000313" key="2">
    <source>
        <dbReference type="EMBL" id="MBC8536578.1"/>
    </source>
</evidence>
<keyword evidence="1" id="KW-0472">Membrane</keyword>
<evidence type="ECO:0000256" key="1">
    <source>
        <dbReference type="SAM" id="Phobius"/>
    </source>
</evidence>
<keyword evidence="1" id="KW-0812">Transmembrane</keyword>
<proteinExistence type="predicted"/>
<sequence length="356" mass="36312">MVFQDIVAAVGVVFDAVTQAIMAMSFGFAMVPTAIAYAIGIVGCLAYGSVLPISMQAETIALAGTMGKDIRERLSMVMYAGFSMAILGGFGILQKITDFAGNSVVSGMMAGVGIILTKVSIDMVKESKLTGVVSMVVGILIYVFTQDLVYTIVGCVVVASAVSYFKNGKVEVPASASERKLRIHKPIVNFNVVRGTLALICLTVGANIAFGGITAEMAGATANVDGLSVYSGLADAFSSLFGGAPVEAIISPTAAAPNPMWSGIILMGLMVIILATGLLPKVAKFIPAQSIAGFLFVLGAVVTVPGNAFSAFNGADTTGVLSGGVAMAVTAVSDPFLGMLAGIIVKLITVPLGLAF</sequence>
<feature type="transmembrane region" description="Helical" evidence="1">
    <location>
        <begin position="74"/>
        <end position="93"/>
    </location>
</feature>
<feature type="transmembrane region" description="Helical" evidence="1">
    <location>
        <begin position="188"/>
        <end position="210"/>
    </location>
</feature>
<gene>
    <name evidence="2" type="ORF">H8695_07760</name>
</gene>
<feature type="transmembrane region" description="Helical" evidence="1">
    <location>
        <begin position="260"/>
        <end position="279"/>
    </location>
</feature>
<name>A0A926DED9_9FIRM</name>
<protein>
    <submittedName>
        <fullName evidence="2">NCS2 family permease</fullName>
    </submittedName>
</protein>
<comment type="caution">
    <text evidence="2">The sequence shown here is derived from an EMBL/GenBank/DDBJ whole genome shotgun (WGS) entry which is preliminary data.</text>
</comment>
<reference evidence="2" key="1">
    <citation type="submission" date="2020-08" db="EMBL/GenBank/DDBJ databases">
        <title>Genome public.</title>
        <authorList>
            <person name="Liu C."/>
            <person name="Sun Q."/>
        </authorList>
    </citation>
    <scope>NUCLEOTIDE SEQUENCE</scope>
    <source>
        <strain evidence="2">BX7</strain>
    </source>
</reference>
<evidence type="ECO:0000313" key="3">
    <source>
        <dbReference type="Proteomes" id="UP000620366"/>
    </source>
</evidence>
<dbReference type="AlphaFoldDB" id="A0A926DED9"/>
<dbReference type="Proteomes" id="UP000620366">
    <property type="component" value="Unassembled WGS sequence"/>
</dbReference>
<dbReference type="EMBL" id="JACRSP010000003">
    <property type="protein sequence ID" value="MBC8536578.1"/>
    <property type="molecule type" value="Genomic_DNA"/>
</dbReference>
<feature type="transmembrane region" description="Helical" evidence="1">
    <location>
        <begin position="99"/>
        <end position="117"/>
    </location>
</feature>
<organism evidence="2 3">
    <name type="scientific">Feifania hominis</name>
    <dbReference type="NCBI Taxonomy" id="2763660"/>
    <lineage>
        <taxon>Bacteria</taxon>
        <taxon>Bacillati</taxon>
        <taxon>Bacillota</taxon>
        <taxon>Clostridia</taxon>
        <taxon>Eubacteriales</taxon>
        <taxon>Feifaniaceae</taxon>
        <taxon>Feifania</taxon>
    </lineage>
</organism>
<keyword evidence="3" id="KW-1185">Reference proteome</keyword>
<accession>A0A926DED9</accession>
<feature type="transmembrane region" description="Helical" evidence="1">
    <location>
        <begin position="34"/>
        <end position="53"/>
    </location>
</feature>
<feature type="transmembrane region" description="Helical" evidence="1">
    <location>
        <begin position="291"/>
        <end position="315"/>
    </location>
</feature>